<accession>A0A183EZY4</accession>
<name>A0A183EZY4_9BILA</name>
<dbReference type="WBParaSite" id="GPUH_0002655501-mRNA-1">
    <property type="protein sequence ID" value="GPUH_0002655501-mRNA-1"/>
    <property type="gene ID" value="GPUH_0002655501"/>
</dbReference>
<proteinExistence type="predicted"/>
<reference evidence="1" key="1">
    <citation type="submission" date="2016-06" db="UniProtKB">
        <authorList>
            <consortium name="WormBaseParasite"/>
        </authorList>
    </citation>
    <scope>IDENTIFICATION</scope>
</reference>
<organism evidence="1">
    <name type="scientific">Gongylonema pulchrum</name>
    <dbReference type="NCBI Taxonomy" id="637853"/>
    <lineage>
        <taxon>Eukaryota</taxon>
        <taxon>Metazoa</taxon>
        <taxon>Ecdysozoa</taxon>
        <taxon>Nematoda</taxon>
        <taxon>Chromadorea</taxon>
        <taxon>Rhabditida</taxon>
        <taxon>Spirurina</taxon>
        <taxon>Spiruromorpha</taxon>
        <taxon>Spiruroidea</taxon>
        <taxon>Gongylonematidae</taxon>
        <taxon>Gongylonema</taxon>
    </lineage>
</organism>
<dbReference type="AlphaFoldDB" id="A0A183EZY4"/>
<evidence type="ECO:0000313" key="1">
    <source>
        <dbReference type="WBParaSite" id="GPUH_0002655501-mRNA-1"/>
    </source>
</evidence>
<protein>
    <submittedName>
        <fullName evidence="1">Ovule protein</fullName>
    </submittedName>
</protein>
<sequence>LGESVIYDELEEQSKQTGITNQSLLSRRFSARGTKKKVVANRFRPVIYSEGELENSDLSQPPSRSFSVAFRSRGFYREGFLPNMKLFVFLICIRK</sequence>